<organism evidence="2 3">
    <name type="scientific">Sander lucioperca</name>
    <name type="common">Pike-perch</name>
    <name type="synonym">Perca lucioperca</name>
    <dbReference type="NCBI Taxonomy" id="283035"/>
    <lineage>
        <taxon>Eukaryota</taxon>
        <taxon>Metazoa</taxon>
        <taxon>Chordata</taxon>
        <taxon>Craniata</taxon>
        <taxon>Vertebrata</taxon>
        <taxon>Euteleostomi</taxon>
        <taxon>Actinopterygii</taxon>
        <taxon>Neopterygii</taxon>
        <taxon>Teleostei</taxon>
        <taxon>Neoteleostei</taxon>
        <taxon>Acanthomorphata</taxon>
        <taxon>Eupercaria</taxon>
        <taxon>Perciformes</taxon>
        <taxon>Percoidei</taxon>
        <taxon>Percidae</taxon>
        <taxon>Luciopercinae</taxon>
        <taxon>Sander</taxon>
    </lineage>
</organism>
<dbReference type="GeneTree" id="ENSGT00690000103873"/>
<name>A0A8C9XGW0_SANLU</name>
<dbReference type="Ensembl" id="ENSSLUT00000009057.1">
    <property type="protein sequence ID" value="ENSSLUP00000008773.1"/>
    <property type="gene ID" value="ENSSLUG00000004139.1"/>
</dbReference>
<sequence length="166" mass="18381">MFSFKMLLFALALTLLAVPAESWAPGSRRHSHSRGSTNFNYRNNLSGSSLRNLYNSPVRKAEVVRRPLRVWPLSRFAVGPISHSGVRVTLDDGSQYLIHKGRNQGISSQTVVTSADNMSSKWKATGQSRDFNGEKRVADFVAAGGRTYSLPLANCHHATKSHDEPR</sequence>
<keyword evidence="3" id="KW-1185">Reference proteome</keyword>
<accession>A0A8C9XGW0</accession>
<dbReference type="AlphaFoldDB" id="A0A8C9XGW0"/>
<reference evidence="2" key="2">
    <citation type="submission" date="2025-09" db="UniProtKB">
        <authorList>
            <consortium name="Ensembl"/>
        </authorList>
    </citation>
    <scope>IDENTIFICATION</scope>
</reference>
<protein>
    <submittedName>
        <fullName evidence="2">Uncharacterized protein</fullName>
    </submittedName>
</protein>
<reference evidence="2" key="1">
    <citation type="submission" date="2025-08" db="UniProtKB">
        <authorList>
            <consortium name="Ensembl"/>
        </authorList>
    </citation>
    <scope>IDENTIFICATION</scope>
</reference>
<evidence type="ECO:0000313" key="3">
    <source>
        <dbReference type="Proteomes" id="UP000694568"/>
    </source>
</evidence>
<evidence type="ECO:0000256" key="1">
    <source>
        <dbReference type="SAM" id="SignalP"/>
    </source>
</evidence>
<feature type="signal peptide" evidence="1">
    <location>
        <begin position="1"/>
        <end position="22"/>
    </location>
</feature>
<keyword evidence="1" id="KW-0732">Signal</keyword>
<proteinExistence type="predicted"/>
<feature type="chain" id="PRO_5034027950" evidence="1">
    <location>
        <begin position="23"/>
        <end position="166"/>
    </location>
</feature>
<evidence type="ECO:0000313" key="2">
    <source>
        <dbReference type="Ensembl" id="ENSSLUP00000008773.1"/>
    </source>
</evidence>
<dbReference type="Proteomes" id="UP000694568">
    <property type="component" value="Unplaced"/>
</dbReference>